<keyword evidence="2" id="KW-1185">Reference proteome</keyword>
<dbReference type="Ensembl" id="ENSCINT00000034427.1">
    <property type="protein sequence ID" value="ENSCINP00000031764.1"/>
    <property type="gene ID" value="ENSCING00000024617.1"/>
</dbReference>
<evidence type="ECO:0000313" key="2">
    <source>
        <dbReference type="Proteomes" id="UP000008144"/>
    </source>
</evidence>
<dbReference type="Proteomes" id="UP000008144">
    <property type="component" value="Chromosome 11"/>
</dbReference>
<name>H2XQ30_CIOIN</name>
<organism evidence="1 2">
    <name type="scientific">Ciona intestinalis</name>
    <name type="common">Transparent sea squirt</name>
    <name type="synonym">Ascidia intestinalis</name>
    <dbReference type="NCBI Taxonomy" id="7719"/>
    <lineage>
        <taxon>Eukaryota</taxon>
        <taxon>Metazoa</taxon>
        <taxon>Chordata</taxon>
        <taxon>Tunicata</taxon>
        <taxon>Ascidiacea</taxon>
        <taxon>Phlebobranchia</taxon>
        <taxon>Cionidae</taxon>
        <taxon>Ciona</taxon>
    </lineage>
</organism>
<reference evidence="1" key="2">
    <citation type="journal article" date="2008" name="Genome Biol.">
        <title>Improved genome assembly and evidence-based global gene model set for the chordate Ciona intestinalis: new insight into intron and operon populations.</title>
        <authorList>
            <person name="Satou Y."/>
            <person name="Mineta K."/>
            <person name="Ogasawara M."/>
            <person name="Sasakura Y."/>
            <person name="Shoguchi E."/>
            <person name="Ueno K."/>
            <person name="Yamada L."/>
            <person name="Matsumoto J."/>
            <person name="Wasserscheid J."/>
            <person name="Dewar K."/>
            <person name="Wiley G.B."/>
            <person name="Macmil S.L."/>
            <person name="Roe B.A."/>
            <person name="Zeller R.W."/>
            <person name="Hastings K.E."/>
            <person name="Lemaire P."/>
            <person name="Lindquist E."/>
            <person name="Endo T."/>
            <person name="Hotta K."/>
            <person name="Inaba K."/>
        </authorList>
    </citation>
    <scope>NUCLEOTIDE SEQUENCE [LARGE SCALE GENOMIC DNA]</scope>
    <source>
        <strain evidence="1">wild type</strain>
    </source>
</reference>
<sequence>MVNYSLSGMSAIQMRLHQLFCHFFYLEEQFQTLY</sequence>
<reference evidence="1" key="4">
    <citation type="submission" date="2025-09" db="UniProtKB">
        <authorList>
            <consortium name="Ensembl"/>
        </authorList>
    </citation>
    <scope>IDENTIFICATION</scope>
</reference>
<dbReference type="AlphaFoldDB" id="H2XQ30"/>
<dbReference type="EMBL" id="EAAA01000779">
    <property type="status" value="NOT_ANNOTATED_CDS"/>
    <property type="molecule type" value="Genomic_DNA"/>
</dbReference>
<reference evidence="2" key="1">
    <citation type="journal article" date="2002" name="Science">
        <title>The draft genome of Ciona intestinalis: insights into chordate and vertebrate origins.</title>
        <authorList>
            <person name="Dehal P."/>
            <person name="Satou Y."/>
            <person name="Campbell R.K."/>
            <person name="Chapman J."/>
            <person name="Degnan B."/>
            <person name="De Tomaso A."/>
            <person name="Davidson B."/>
            <person name="Di Gregorio A."/>
            <person name="Gelpke M."/>
            <person name="Goodstein D.M."/>
            <person name="Harafuji N."/>
            <person name="Hastings K.E."/>
            <person name="Ho I."/>
            <person name="Hotta K."/>
            <person name="Huang W."/>
            <person name="Kawashima T."/>
            <person name="Lemaire P."/>
            <person name="Martinez D."/>
            <person name="Meinertzhagen I.A."/>
            <person name="Necula S."/>
            <person name="Nonaka M."/>
            <person name="Putnam N."/>
            <person name="Rash S."/>
            <person name="Saiga H."/>
            <person name="Satake M."/>
            <person name="Terry A."/>
            <person name="Yamada L."/>
            <person name="Wang H.G."/>
            <person name="Awazu S."/>
            <person name="Azumi K."/>
            <person name="Boore J."/>
            <person name="Branno M."/>
            <person name="Chin-Bow S."/>
            <person name="DeSantis R."/>
            <person name="Doyle S."/>
            <person name="Francino P."/>
            <person name="Keys D.N."/>
            <person name="Haga S."/>
            <person name="Hayashi H."/>
            <person name="Hino K."/>
            <person name="Imai K.S."/>
            <person name="Inaba K."/>
            <person name="Kano S."/>
            <person name="Kobayashi K."/>
            <person name="Kobayashi M."/>
            <person name="Lee B.I."/>
            <person name="Makabe K.W."/>
            <person name="Manohar C."/>
            <person name="Matassi G."/>
            <person name="Medina M."/>
            <person name="Mochizuki Y."/>
            <person name="Mount S."/>
            <person name="Morishita T."/>
            <person name="Miura S."/>
            <person name="Nakayama A."/>
            <person name="Nishizaka S."/>
            <person name="Nomoto H."/>
            <person name="Ohta F."/>
            <person name="Oishi K."/>
            <person name="Rigoutsos I."/>
            <person name="Sano M."/>
            <person name="Sasaki A."/>
            <person name="Sasakura Y."/>
            <person name="Shoguchi E."/>
            <person name="Shin-i T."/>
            <person name="Spagnuolo A."/>
            <person name="Stainier D."/>
            <person name="Suzuki M.M."/>
            <person name="Tassy O."/>
            <person name="Takatori N."/>
            <person name="Tokuoka M."/>
            <person name="Yagi K."/>
            <person name="Yoshizaki F."/>
            <person name="Wada S."/>
            <person name="Zhang C."/>
            <person name="Hyatt P.D."/>
            <person name="Larimer F."/>
            <person name="Detter C."/>
            <person name="Doggett N."/>
            <person name="Glavina T."/>
            <person name="Hawkins T."/>
            <person name="Richardson P."/>
            <person name="Lucas S."/>
            <person name="Kohara Y."/>
            <person name="Levine M."/>
            <person name="Satoh N."/>
            <person name="Rokhsar D.S."/>
        </authorList>
    </citation>
    <scope>NUCLEOTIDE SEQUENCE [LARGE SCALE GENOMIC DNA]</scope>
</reference>
<reference evidence="1" key="3">
    <citation type="submission" date="2025-08" db="UniProtKB">
        <authorList>
            <consortium name="Ensembl"/>
        </authorList>
    </citation>
    <scope>IDENTIFICATION</scope>
</reference>
<dbReference type="InParanoid" id="H2XQ30"/>
<protein>
    <submittedName>
        <fullName evidence="1">Uncharacterized protein</fullName>
    </submittedName>
</protein>
<accession>H2XQ30</accession>
<evidence type="ECO:0000313" key="1">
    <source>
        <dbReference type="Ensembl" id="ENSCINP00000031764.1"/>
    </source>
</evidence>
<dbReference type="HOGENOM" id="CLU_3376904_0_0_1"/>
<proteinExistence type="predicted"/>